<dbReference type="KEGG" id="ster:AOA14_07315"/>
<proteinExistence type="predicted"/>
<sequence length="221" mass="23630">MEARWRDAFLTRPYPLSVPFRHIDGQFTRALPSCSVNLVADLLALLIGLCRLQAAPELGSLLIAKHRHHHIARAVSIAGPSAAAGAKRRIDTHLARALLDRLSMPGTNALSLLGGCCRAHLLAELRALGACQQAEARELVVDGLRRVQPVAILVPVAGSILVAQAIPIVVHIGPVLVTAFSRRAQAVARKVEIAAGYRRSGCIRPCARSALGMGRARDHAE</sequence>
<dbReference type="EMBL" id="CP013342">
    <property type="protein sequence ID" value="AMU94415.1"/>
    <property type="molecule type" value="Genomic_DNA"/>
</dbReference>
<evidence type="ECO:0000313" key="1">
    <source>
        <dbReference type="EMBL" id="AMU94415.1"/>
    </source>
</evidence>
<gene>
    <name evidence="1" type="ORF">AOA14_07315</name>
</gene>
<reference evidence="1 2" key="2">
    <citation type="journal article" date="2016" name="Genome Announc.">
        <title>Complete Genome Sequence of Sphingopyxis terrae Strain 203-1 (NBRC 111660), a Polyethylene Glycol Degrader.</title>
        <authorList>
            <person name="Ohtsubo Y."/>
            <person name="Nonoyama S."/>
            <person name="Nagata Y."/>
            <person name="Numata M."/>
            <person name="Tsuchikane K."/>
            <person name="Hosoyama A."/>
            <person name="Yamazoe A."/>
            <person name="Tsuda M."/>
            <person name="Fujita N."/>
            <person name="Kawai F."/>
        </authorList>
    </citation>
    <scope>NUCLEOTIDE SEQUENCE [LARGE SCALE GENOMIC DNA]</scope>
    <source>
        <strain evidence="1 2">203-1</strain>
    </source>
</reference>
<evidence type="ECO:0000313" key="2">
    <source>
        <dbReference type="Proteomes" id="UP000076234"/>
    </source>
</evidence>
<reference evidence="2" key="1">
    <citation type="submission" date="2015-11" db="EMBL/GenBank/DDBJ databases">
        <title>Complete genome sequence of a polyethylene glycol-degrading strain Sphingopyxis terrae strain 203-1 (NBRC 15098).</title>
        <authorList>
            <person name="Yoshiyuki O."/>
            <person name="Shouta N."/>
            <person name="Nagata Y."/>
            <person name="Numata M."/>
            <person name="Tsuchikane K."/>
            <person name="Hosoyama A."/>
            <person name="Yamazoe A."/>
            <person name="Tsuda M."/>
            <person name="Fujita N."/>
            <person name="Kawai F."/>
        </authorList>
    </citation>
    <scope>NUCLEOTIDE SEQUENCE [LARGE SCALE GENOMIC DNA]</scope>
    <source>
        <strain evidence="2">203-1</strain>
    </source>
</reference>
<organism evidence="1 2">
    <name type="scientific">Sphingopyxis terrae subsp. terrae NBRC 15098</name>
    <dbReference type="NCBI Taxonomy" id="1219058"/>
    <lineage>
        <taxon>Bacteria</taxon>
        <taxon>Pseudomonadati</taxon>
        <taxon>Pseudomonadota</taxon>
        <taxon>Alphaproteobacteria</taxon>
        <taxon>Sphingomonadales</taxon>
        <taxon>Sphingomonadaceae</taxon>
        <taxon>Sphingopyxis</taxon>
    </lineage>
</organism>
<protein>
    <submittedName>
        <fullName evidence="1">Uncharacterized protein</fullName>
    </submittedName>
</protein>
<name>A0A142VYR0_9SPHN</name>
<dbReference type="AlphaFoldDB" id="A0A142VYR0"/>
<dbReference type="Proteomes" id="UP000076234">
    <property type="component" value="Chromosome"/>
</dbReference>
<accession>A0A142VYR0</accession>